<dbReference type="Pfam" id="PF14526">
    <property type="entry name" value="Cass2"/>
    <property type="match status" value="1"/>
</dbReference>
<dbReference type="STRING" id="485917.Phep_3688"/>
<dbReference type="InterPro" id="IPR010499">
    <property type="entry name" value="AraC_E-bd"/>
</dbReference>
<keyword evidence="3" id="KW-1185">Reference proteome</keyword>
<gene>
    <name evidence="2" type="ordered locus">Phep_3688</name>
</gene>
<dbReference type="OrthoDB" id="9801008at2"/>
<proteinExistence type="predicted"/>
<name>C6XU86_PEDHD</name>
<dbReference type="SUPFAM" id="SSF55136">
    <property type="entry name" value="Probable bacterial effector-binding domain"/>
    <property type="match status" value="1"/>
</dbReference>
<dbReference type="InterPro" id="IPR011256">
    <property type="entry name" value="Reg_factor_effector_dom_sf"/>
</dbReference>
<evidence type="ECO:0000313" key="3">
    <source>
        <dbReference type="Proteomes" id="UP000000852"/>
    </source>
</evidence>
<dbReference type="PANTHER" id="PTHR36444">
    <property type="entry name" value="TRANSCRIPTIONAL REGULATOR PROTEIN YOBU-RELATED"/>
    <property type="match status" value="1"/>
</dbReference>
<dbReference type="SMART" id="SM00871">
    <property type="entry name" value="AraC_E_bind"/>
    <property type="match status" value="1"/>
</dbReference>
<dbReference type="EMBL" id="CP001681">
    <property type="protein sequence ID" value="ACU05879.1"/>
    <property type="molecule type" value="Genomic_DNA"/>
</dbReference>
<protein>
    <submittedName>
        <fullName evidence="2">Transcription activator effector binding</fullName>
    </submittedName>
</protein>
<feature type="domain" description="AraC effector-binding" evidence="1">
    <location>
        <begin position="1"/>
        <end position="152"/>
    </location>
</feature>
<dbReference type="KEGG" id="phe:Phep_3688"/>
<dbReference type="InterPro" id="IPR053182">
    <property type="entry name" value="YobU-like_regulator"/>
</dbReference>
<dbReference type="PANTHER" id="PTHR36444:SF2">
    <property type="entry name" value="TRANSCRIPTIONAL REGULATOR PROTEIN YOBU-RELATED"/>
    <property type="match status" value="1"/>
</dbReference>
<dbReference type="RefSeq" id="WP_015809488.1">
    <property type="nucleotide sequence ID" value="NC_013061.1"/>
</dbReference>
<evidence type="ECO:0000313" key="2">
    <source>
        <dbReference type="EMBL" id="ACU05879.1"/>
    </source>
</evidence>
<dbReference type="Gene3D" id="3.20.80.10">
    <property type="entry name" value="Regulatory factor, effector binding domain"/>
    <property type="match status" value="1"/>
</dbReference>
<dbReference type="HOGENOM" id="CLU_106591_0_0_10"/>
<sequence>MKNQIIHSFPVIGITVRTSNADGSAAKDIPELWDRFWSANIAAQIPGVISNDVYSIYTAYDGDYTQPYTTLIGYRVENLDHIPEGLSGLLIEGGSYQQRSVKGNLLKGVVFDAWVDIWNSDIPRAYTSDFEVYGEKAQNPEDAVVDIYLSVKL</sequence>
<dbReference type="Proteomes" id="UP000000852">
    <property type="component" value="Chromosome"/>
</dbReference>
<dbReference type="InterPro" id="IPR029441">
    <property type="entry name" value="Cass2"/>
</dbReference>
<evidence type="ECO:0000259" key="1">
    <source>
        <dbReference type="SMART" id="SM00871"/>
    </source>
</evidence>
<organism evidence="2 3">
    <name type="scientific">Pedobacter heparinus (strain ATCC 13125 / DSM 2366 / CIP 104194 / JCM 7457 / NBRC 12017 / NCIMB 9290 / NRRL B-14731 / HIM 762-3)</name>
    <dbReference type="NCBI Taxonomy" id="485917"/>
    <lineage>
        <taxon>Bacteria</taxon>
        <taxon>Pseudomonadati</taxon>
        <taxon>Bacteroidota</taxon>
        <taxon>Sphingobacteriia</taxon>
        <taxon>Sphingobacteriales</taxon>
        <taxon>Sphingobacteriaceae</taxon>
        <taxon>Pedobacter</taxon>
    </lineage>
</organism>
<dbReference type="AlphaFoldDB" id="C6XU86"/>
<dbReference type="eggNOG" id="COG3708">
    <property type="taxonomic scope" value="Bacteria"/>
</dbReference>
<accession>C6XU86</accession>
<reference evidence="2 3" key="1">
    <citation type="journal article" date="2009" name="Stand. Genomic Sci.">
        <title>Complete genome sequence of Pedobacter heparinus type strain (HIM 762-3).</title>
        <authorList>
            <person name="Han C."/>
            <person name="Spring S."/>
            <person name="Lapidus A."/>
            <person name="Del Rio T.G."/>
            <person name="Tice H."/>
            <person name="Copeland A."/>
            <person name="Cheng J.F."/>
            <person name="Lucas S."/>
            <person name="Chen F."/>
            <person name="Nolan M."/>
            <person name="Bruce D."/>
            <person name="Goodwin L."/>
            <person name="Pitluck S."/>
            <person name="Ivanova N."/>
            <person name="Mavromatis K."/>
            <person name="Mikhailova N."/>
            <person name="Pati A."/>
            <person name="Chen A."/>
            <person name="Palaniappan K."/>
            <person name="Land M."/>
            <person name="Hauser L."/>
            <person name="Chang Y.J."/>
            <person name="Jeffries C.C."/>
            <person name="Saunders E."/>
            <person name="Chertkov O."/>
            <person name="Brettin T."/>
            <person name="Goker M."/>
            <person name="Rohde M."/>
            <person name="Bristow J."/>
            <person name="Eisen J.A."/>
            <person name="Markowitz V."/>
            <person name="Hugenholtz P."/>
            <person name="Kyrpides N.C."/>
            <person name="Klenk H.P."/>
            <person name="Detter J.C."/>
        </authorList>
    </citation>
    <scope>NUCLEOTIDE SEQUENCE [LARGE SCALE GENOMIC DNA]</scope>
    <source>
        <strain evidence="3">ATCC 13125 / DSM 2366 / CIP 104194 / JCM 7457 / NBRC 12017 / NCIMB 9290 / NRRL B-14731 / HIM 762-3</strain>
    </source>
</reference>